<evidence type="ECO:0000313" key="5">
    <source>
        <dbReference type="Proteomes" id="UP000246991"/>
    </source>
</evidence>
<feature type="non-terminal residue" evidence="4">
    <location>
        <position position="1"/>
    </location>
</feature>
<keyword evidence="2" id="KW-0479">Metal-binding</keyword>
<proteinExistence type="predicted"/>
<organism evidence="4 5">
    <name type="scientific">Tuber magnatum</name>
    <name type="common">white Piedmont truffle</name>
    <dbReference type="NCBI Taxonomy" id="42249"/>
    <lineage>
        <taxon>Eukaryota</taxon>
        <taxon>Fungi</taxon>
        <taxon>Dikarya</taxon>
        <taxon>Ascomycota</taxon>
        <taxon>Pezizomycotina</taxon>
        <taxon>Pezizomycetes</taxon>
        <taxon>Pezizales</taxon>
        <taxon>Tuberaceae</taxon>
        <taxon>Tuber</taxon>
    </lineage>
</organism>
<gene>
    <name evidence="4" type="ORF">C7212DRAFT_204048</name>
</gene>
<sequence length="63" mass="7431">IAYPTQQQRTYYKGRKCKYCLKYYAIVIPDGLISHLFGPVDGRRNDTFLWQESGLLQILQQYA</sequence>
<dbReference type="AlphaFoldDB" id="A0A317SL68"/>
<name>A0A317SL68_9PEZI</name>
<dbReference type="Proteomes" id="UP000246991">
    <property type="component" value="Unassembled WGS sequence"/>
</dbReference>
<dbReference type="OrthoDB" id="5401177at2759"/>
<dbReference type="EMBL" id="PYWC01000050">
    <property type="protein sequence ID" value="PWW75189.1"/>
    <property type="molecule type" value="Genomic_DNA"/>
</dbReference>
<evidence type="ECO:0000313" key="4">
    <source>
        <dbReference type="EMBL" id="PWW75189.1"/>
    </source>
</evidence>
<accession>A0A317SL68</accession>
<dbReference type="STRING" id="42249.A0A317SL68"/>
<dbReference type="Pfam" id="PF13359">
    <property type="entry name" value="DDE_Tnp_4"/>
    <property type="match status" value="1"/>
</dbReference>
<evidence type="ECO:0000259" key="3">
    <source>
        <dbReference type="Pfam" id="PF13359"/>
    </source>
</evidence>
<evidence type="ECO:0000256" key="2">
    <source>
        <dbReference type="ARBA" id="ARBA00022723"/>
    </source>
</evidence>
<dbReference type="GO" id="GO:0046872">
    <property type="term" value="F:metal ion binding"/>
    <property type="evidence" value="ECO:0007669"/>
    <property type="project" value="UniProtKB-KW"/>
</dbReference>
<comment type="caution">
    <text evidence="4">The sequence shown here is derived from an EMBL/GenBank/DDBJ whole genome shotgun (WGS) entry which is preliminary data.</text>
</comment>
<feature type="domain" description="DDE Tnp4" evidence="3">
    <location>
        <begin position="4"/>
        <end position="60"/>
    </location>
</feature>
<dbReference type="InterPro" id="IPR027806">
    <property type="entry name" value="HARBI1_dom"/>
</dbReference>
<comment type="cofactor">
    <cofactor evidence="1">
        <name>a divalent metal cation</name>
        <dbReference type="ChEBI" id="CHEBI:60240"/>
    </cofactor>
</comment>
<reference evidence="4 5" key="1">
    <citation type="submission" date="2018-03" db="EMBL/GenBank/DDBJ databases">
        <title>Genomes of Pezizomycetes fungi and the evolution of truffles.</title>
        <authorList>
            <person name="Murat C."/>
            <person name="Payen T."/>
            <person name="Noel B."/>
            <person name="Kuo A."/>
            <person name="Martin F.M."/>
        </authorList>
    </citation>
    <scope>NUCLEOTIDE SEQUENCE [LARGE SCALE GENOMIC DNA]</scope>
    <source>
        <strain evidence="4">091103-1</strain>
    </source>
</reference>
<protein>
    <recommendedName>
        <fullName evidence="3">DDE Tnp4 domain-containing protein</fullName>
    </recommendedName>
</protein>
<keyword evidence="5" id="KW-1185">Reference proteome</keyword>
<evidence type="ECO:0000256" key="1">
    <source>
        <dbReference type="ARBA" id="ARBA00001968"/>
    </source>
</evidence>